<feature type="region of interest" description="Disordered" evidence="1">
    <location>
        <begin position="479"/>
        <end position="528"/>
    </location>
</feature>
<dbReference type="PANTHER" id="PTHR23319">
    <property type="entry name" value="GRAM DOMAIN CONTAINING 1B, ISOFORM E"/>
    <property type="match status" value="1"/>
</dbReference>
<keyword evidence="2" id="KW-0812">Transmembrane</keyword>
<proteinExistence type="predicted"/>
<accession>A0ABQ8JE64</accession>
<dbReference type="SMART" id="SM00568">
    <property type="entry name" value="GRAM"/>
    <property type="match status" value="1"/>
</dbReference>
<organism evidence="4 5">
    <name type="scientific">Dermatophagoides pteronyssinus</name>
    <name type="common">European house dust mite</name>
    <dbReference type="NCBI Taxonomy" id="6956"/>
    <lineage>
        <taxon>Eukaryota</taxon>
        <taxon>Metazoa</taxon>
        <taxon>Ecdysozoa</taxon>
        <taxon>Arthropoda</taxon>
        <taxon>Chelicerata</taxon>
        <taxon>Arachnida</taxon>
        <taxon>Acari</taxon>
        <taxon>Acariformes</taxon>
        <taxon>Sarcoptiformes</taxon>
        <taxon>Astigmata</taxon>
        <taxon>Psoroptidia</taxon>
        <taxon>Analgoidea</taxon>
        <taxon>Pyroglyphidae</taxon>
        <taxon>Dermatophagoidinae</taxon>
        <taxon>Dermatophagoides</taxon>
    </lineage>
</organism>
<feature type="domain" description="GRAM" evidence="3">
    <location>
        <begin position="329"/>
        <end position="397"/>
    </location>
</feature>
<dbReference type="CDD" id="cd13220">
    <property type="entry name" value="PH-GRAM_GRAMDC"/>
    <property type="match status" value="1"/>
</dbReference>
<dbReference type="InterPro" id="IPR004182">
    <property type="entry name" value="GRAM"/>
</dbReference>
<feature type="region of interest" description="Disordered" evidence="1">
    <location>
        <begin position="250"/>
        <end position="310"/>
    </location>
</feature>
<dbReference type="InterPro" id="IPR051482">
    <property type="entry name" value="Cholesterol_transport"/>
</dbReference>
<evidence type="ECO:0000313" key="4">
    <source>
        <dbReference type="EMBL" id="KAH9420640.1"/>
    </source>
</evidence>
<comment type="caution">
    <text evidence="4">The sequence shown here is derived from an EMBL/GenBank/DDBJ whole genome shotgun (WGS) entry which is preliminary data.</text>
</comment>
<dbReference type="PANTHER" id="PTHR23319:SF4">
    <property type="entry name" value="GRAM DOMAIN CONTAINING 1B, ISOFORM E"/>
    <property type="match status" value="1"/>
</dbReference>
<evidence type="ECO:0000259" key="3">
    <source>
        <dbReference type="SMART" id="SM00568"/>
    </source>
</evidence>
<reference evidence="4 5" key="2">
    <citation type="journal article" date="2022" name="Mol. Biol. Evol.">
        <title>Comparative Genomics Reveals Insights into the Divergent Evolution of Astigmatic Mites and Household Pest Adaptations.</title>
        <authorList>
            <person name="Xiong Q."/>
            <person name="Wan A.T."/>
            <person name="Liu X."/>
            <person name="Fung C.S."/>
            <person name="Xiao X."/>
            <person name="Malainual N."/>
            <person name="Hou J."/>
            <person name="Wang L."/>
            <person name="Wang M."/>
            <person name="Yang K.Y."/>
            <person name="Cui Y."/>
            <person name="Leung E.L."/>
            <person name="Nong W."/>
            <person name="Shin S.K."/>
            <person name="Au S.W."/>
            <person name="Jeong K.Y."/>
            <person name="Chew F.T."/>
            <person name="Hui J.H."/>
            <person name="Leung T.F."/>
            <person name="Tungtrongchitr A."/>
            <person name="Zhong N."/>
            <person name="Liu Z."/>
            <person name="Tsui S.K."/>
        </authorList>
    </citation>
    <scope>NUCLEOTIDE SEQUENCE [LARGE SCALE GENOMIC DNA]</scope>
    <source>
        <strain evidence="4">Derp</strain>
    </source>
</reference>
<dbReference type="Pfam" id="PF02893">
    <property type="entry name" value="GRAM"/>
    <property type="match status" value="1"/>
</dbReference>
<dbReference type="Proteomes" id="UP000887458">
    <property type="component" value="Unassembled WGS sequence"/>
</dbReference>
<evidence type="ECO:0000256" key="2">
    <source>
        <dbReference type="SAM" id="Phobius"/>
    </source>
</evidence>
<keyword evidence="2" id="KW-0472">Membrane</keyword>
<sequence>MSITTQDLNYHRMMNLTTATTTTTAAAATALASSTSNAITSPNQLQSTTVISTVKIDNDQKQIQDRDNYLENNNDNIDDNDCRPSSTSQIMTVLTPDLLPSFSTQSFVNQPQLKQAPKTTLTNTKQIKQPNGSIVVVDNVSQQRKSSIGGINPIVTTVSSINNAPNTYLYDRSNFNHFQINHSSSSSSSTEIGQFKNDDDKRQRHKSLSSLENCKNQSKFSSINSRIDHSQSNEQSQVLITNKKPVIISGNKAINEKNPSNRLTMSQKKASSSSLSSAASSSAVTSTSSAIGDGPNSSSMDDDQNQSEKPLNRRQWYHLWLPSYKSRLNQFQRQFSDKIDSREKLIGDFVCAIQRELLLQGRMYVSLNYISFYSNIFGYETIVNISYQDIESISKASTVKLFPNAIQIITNSGLKYFFTSFVSRERAYQLVTKLWQLARRDQPMPWPEIRKLIREAYTTNNLGVDLSDLDDADVEIDVLSKNSKKKKHSKRKRKDANHHHHHHHHHHHSKSLQNSNSSSDGLTTQADDVESPVLMNRRIISGSKESITSSAIPKTNNADVQTDDYDLQLPHYIHNHHHYHHNHLDHQCSLMEVFRQSVKNLNLKLRKISPTQSQVIRFLFMVALILFTIQIVIYFRFQTLNQRLLQTQQILIEAMEKQRQIKTMDGNESMIDNHKIIDPSAIVTTTGVSSSYCHLKSHC</sequence>
<feature type="compositionally biased region" description="Low complexity" evidence="1">
    <location>
        <begin position="270"/>
        <end position="290"/>
    </location>
</feature>
<feature type="region of interest" description="Disordered" evidence="1">
    <location>
        <begin position="181"/>
        <end position="238"/>
    </location>
</feature>
<feature type="compositionally biased region" description="Polar residues" evidence="1">
    <location>
        <begin position="208"/>
        <end position="225"/>
    </location>
</feature>
<feature type="compositionally biased region" description="Polar residues" evidence="1">
    <location>
        <begin position="257"/>
        <end position="269"/>
    </location>
</feature>
<protein>
    <submittedName>
        <fullName evidence="4">Protein Aster-B</fullName>
    </submittedName>
</protein>
<evidence type="ECO:0000256" key="1">
    <source>
        <dbReference type="SAM" id="MobiDB-lite"/>
    </source>
</evidence>
<gene>
    <name evidence="4" type="primary">GRAMD1B_1</name>
    <name evidence="4" type="ORF">DERP_001068</name>
</gene>
<keyword evidence="2" id="KW-1133">Transmembrane helix</keyword>
<feature type="compositionally biased region" description="Basic residues" evidence="1">
    <location>
        <begin position="482"/>
        <end position="510"/>
    </location>
</feature>
<reference evidence="4 5" key="1">
    <citation type="journal article" date="2018" name="J. Allergy Clin. Immunol.">
        <title>High-quality assembly of Dermatophagoides pteronyssinus genome and transcriptome reveals a wide range of novel allergens.</title>
        <authorList>
            <person name="Liu X.Y."/>
            <person name="Yang K.Y."/>
            <person name="Wang M.Q."/>
            <person name="Kwok J.S."/>
            <person name="Zeng X."/>
            <person name="Yang Z."/>
            <person name="Xiao X.J."/>
            <person name="Lau C.P."/>
            <person name="Li Y."/>
            <person name="Huang Z.M."/>
            <person name="Ba J.G."/>
            <person name="Yim A.K."/>
            <person name="Ouyang C.Y."/>
            <person name="Ngai S.M."/>
            <person name="Chan T.F."/>
            <person name="Leung E.L."/>
            <person name="Liu L."/>
            <person name="Liu Z.G."/>
            <person name="Tsui S.K."/>
        </authorList>
    </citation>
    <scope>NUCLEOTIDE SEQUENCE [LARGE SCALE GENOMIC DNA]</scope>
    <source>
        <strain evidence="4">Derp</strain>
    </source>
</reference>
<dbReference type="Gene3D" id="2.30.29.30">
    <property type="entry name" value="Pleckstrin-homology domain (PH domain)/Phosphotyrosine-binding domain (PTB)"/>
    <property type="match status" value="1"/>
</dbReference>
<dbReference type="InterPro" id="IPR011993">
    <property type="entry name" value="PH-like_dom_sf"/>
</dbReference>
<keyword evidence="5" id="KW-1185">Reference proteome</keyword>
<dbReference type="EMBL" id="NJHN03000047">
    <property type="protein sequence ID" value="KAH9420640.1"/>
    <property type="molecule type" value="Genomic_DNA"/>
</dbReference>
<name>A0ABQ8JE64_DERPT</name>
<feature type="transmembrane region" description="Helical" evidence="2">
    <location>
        <begin position="615"/>
        <end position="635"/>
    </location>
</feature>
<evidence type="ECO:0000313" key="5">
    <source>
        <dbReference type="Proteomes" id="UP000887458"/>
    </source>
</evidence>